<keyword evidence="4 8" id="KW-0067">ATP-binding</keyword>
<dbReference type="SUPFAM" id="SSF52540">
    <property type="entry name" value="P-loop containing nucleoside triphosphate hydrolases"/>
    <property type="match status" value="1"/>
</dbReference>
<feature type="compositionally biased region" description="Low complexity" evidence="7">
    <location>
        <begin position="17"/>
        <end position="31"/>
    </location>
</feature>
<dbReference type="InterPro" id="IPR017871">
    <property type="entry name" value="ABC_transporter-like_CS"/>
</dbReference>
<feature type="region of interest" description="Disordered" evidence="7">
    <location>
        <begin position="407"/>
        <end position="444"/>
    </location>
</feature>
<dbReference type="Pfam" id="PF00571">
    <property type="entry name" value="CBS"/>
    <property type="match status" value="1"/>
</dbReference>
<dbReference type="GO" id="GO:0016887">
    <property type="term" value="F:ATP hydrolysis activity"/>
    <property type="evidence" value="ECO:0007669"/>
    <property type="project" value="InterPro"/>
</dbReference>
<dbReference type="EC" id="7.6.2.9" evidence="5"/>
<dbReference type="InterPro" id="IPR046342">
    <property type="entry name" value="CBS_dom_sf"/>
</dbReference>
<evidence type="ECO:0000313" key="9">
    <source>
        <dbReference type="Proteomes" id="UP000250080"/>
    </source>
</evidence>
<dbReference type="Gene3D" id="3.40.50.300">
    <property type="entry name" value="P-loop containing nucleotide triphosphate hydrolases"/>
    <property type="match status" value="1"/>
</dbReference>
<sequence length="444" mass="48023">MSSEPATPDNSTTARQSTDARGSASTAAGSSETSGVEIVFNDVVKSYPGQDIPAVDHLSLTIPAGEIVTFVGLSGSGKTTSLKMINRLIEPTSGAITIGGRDTRDLNPDKLRTQIGYVIQGGSLFPHMTVADNIAVVPRLLNWKKGRINKRIDELLKLVGLDPAEYRERYPKELSGGQQQRVGVARGLAADPPVLLMDEPFGAVDPITRARLQDELLAVQATLRKTMVIVTHDIDEAIKLGDRILVMKDHGHIAQYDTAERILANPADEFVADFVGRDSALKQLSLQTLASIQLEQAATVHAGDPVHAALQEARHQKRDQVVVLDDNDRPVDWLWTTNLRGKVVHARPGRQPILLTRDVTLDTVLDTLVTSMHEGAVVIDDAGHLLGIATFDQITQHVRDINARAAKTRAEKERVAEEADARAEAAEKVAAAQAGHGEPEEASK</sequence>
<keyword evidence="2" id="KW-0813">Transport</keyword>
<dbReference type="AlphaFoldDB" id="A0A0A8PW97"/>
<protein>
    <recommendedName>
        <fullName evidence="5">ABC-type quaternary amine transporter</fullName>
        <ecNumber evidence="5">7.6.2.9</ecNumber>
    </recommendedName>
</protein>
<dbReference type="PANTHER" id="PTHR43117">
    <property type="entry name" value="OSMOPROTECTANT IMPORT ATP-BINDING PROTEIN OSMV"/>
    <property type="match status" value="1"/>
</dbReference>
<evidence type="ECO:0000256" key="7">
    <source>
        <dbReference type="SAM" id="MobiDB-lite"/>
    </source>
</evidence>
<reference evidence="8 9" key="1">
    <citation type="submission" date="2016-09" db="EMBL/GenBank/DDBJ databases">
        <authorList>
            <person name="Laine KS P."/>
        </authorList>
    </citation>
    <scope>NUCLEOTIDE SEQUENCE [LARGE SCALE GENOMIC DNA]</scope>
    <source>
        <strain evidence="8">PFRJS-23</strain>
    </source>
</reference>
<dbReference type="InterPro" id="IPR003439">
    <property type="entry name" value="ABC_transporter-like_ATP-bd"/>
</dbReference>
<feature type="compositionally biased region" description="Basic and acidic residues" evidence="7">
    <location>
        <begin position="407"/>
        <end position="427"/>
    </location>
</feature>
<dbReference type="InterPro" id="IPR000644">
    <property type="entry name" value="CBS_dom"/>
</dbReference>
<dbReference type="GO" id="GO:0005524">
    <property type="term" value="F:ATP binding"/>
    <property type="evidence" value="ECO:0007669"/>
    <property type="project" value="UniProtKB-KW"/>
</dbReference>
<dbReference type="InterPro" id="IPR003593">
    <property type="entry name" value="AAA+_ATPase"/>
</dbReference>
<evidence type="ECO:0000256" key="5">
    <source>
        <dbReference type="ARBA" id="ARBA00066388"/>
    </source>
</evidence>
<gene>
    <name evidence="8" type="ORF">PFR_JS23_1640</name>
</gene>
<dbReference type="GO" id="GO:0015418">
    <property type="term" value="F:ABC-type quaternary ammonium compound transporting activity"/>
    <property type="evidence" value="ECO:0007669"/>
    <property type="project" value="UniProtKB-EC"/>
</dbReference>
<dbReference type="Gene3D" id="3.10.580.10">
    <property type="entry name" value="CBS-domain"/>
    <property type="match status" value="1"/>
</dbReference>
<evidence type="ECO:0000256" key="2">
    <source>
        <dbReference type="ARBA" id="ARBA00022448"/>
    </source>
</evidence>
<keyword evidence="3" id="KW-0547">Nucleotide-binding</keyword>
<dbReference type="OMA" id="YKWLRRG"/>
<evidence type="ECO:0000313" key="8">
    <source>
        <dbReference type="EMBL" id="SCQ80363.1"/>
    </source>
</evidence>
<dbReference type="PANTHER" id="PTHR43117:SF4">
    <property type="entry name" value="OSMOPROTECTANT IMPORT ATP-BINDING PROTEIN OSMV"/>
    <property type="match status" value="1"/>
</dbReference>
<dbReference type="SUPFAM" id="SSF54631">
    <property type="entry name" value="CBS-domain pair"/>
    <property type="match status" value="1"/>
</dbReference>
<evidence type="ECO:0000256" key="6">
    <source>
        <dbReference type="PROSITE-ProRule" id="PRU00703"/>
    </source>
</evidence>
<proteinExistence type="inferred from homology"/>
<dbReference type="InterPro" id="IPR027417">
    <property type="entry name" value="P-loop_NTPase"/>
</dbReference>
<evidence type="ECO:0000256" key="3">
    <source>
        <dbReference type="ARBA" id="ARBA00022741"/>
    </source>
</evidence>
<evidence type="ECO:0000256" key="1">
    <source>
        <dbReference type="ARBA" id="ARBA00005417"/>
    </source>
</evidence>
<evidence type="ECO:0000256" key="4">
    <source>
        <dbReference type="ARBA" id="ARBA00022840"/>
    </source>
</evidence>
<dbReference type="Pfam" id="PF00005">
    <property type="entry name" value="ABC_tran"/>
    <property type="match status" value="1"/>
</dbReference>
<dbReference type="FunFam" id="3.40.50.300:FF:000425">
    <property type="entry name" value="Probable ABC transporter, ATP-binding subunit"/>
    <property type="match status" value="1"/>
</dbReference>
<keyword evidence="6" id="KW-0129">CBS domain</keyword>
<feature type="region of interest" description="Disordered" evidence="7">
    <location>
        <begin position="1"/>
        <end position="31"/>
    </location>
</feature>
<dbReference type="PROSITE" id="PS50893">
    <property type="entry name" value="ABC_TRANSPORTER_2"/>
    <property type="match status" value="1"/>
</dbReference>
<dbReference type="PROSITE" id="PS51371">
    <property type="entry name" value="CBS"/>
    <property type="match status" value="1"/>
</dbReference>
<dbReference type="SMART" id="SM00382">
    <property type="entry name" value="AAA"/>
    <property type="match status" value="1"/>
</dbReference>
<dbReference type="OrthoDB" id="9802264at2"/>
<comment type="similarity">
    <text evidence="1">Belongs to the ABC transporter superfamily.</text>
</comment>
<name>A0A0A8PW97_9ACTN</name>
<accession>A0A0A8PW97</accession>
<feature type="compositionally biased region" description="Polar residues" evidence="7">
    <location>
        <begin position="1"/>
        <end position="16"/>
    </location>
</feature>
<organism evidence="8 9">
    <name type="scientific">Propionibacterium freudenreichii</name>
    <dbReference type="NCBI Taxonomy" id="1744"/>
    <lineage>
        <taxon>Bacteria</taxon>
        <taxon>Bacillati</taxon>
        <taxon>Actinomycetota</taxon>
        <taxon>Actinomycetes</taxon>
        <taxon>Propionibacteriales</taxon>
        <taxon>Propionibacteriaceae</taxon>
        <taxon>Propionibacterium</taxon>
    </lineage>
</organism>
<dbReference type="RefSeq" id="WP_013160562.1">
    <property type="nucleotide sequence ID" value="NZ_CCYQ01000029.1"/>
</dbReference>
<dbReference type="PROSITE" id="PS00211">
    <property type="entry name" value="ABC_TRANSPORTER_1"/>
    <property type="match status" value="1"/>
</dbReference>
<dbReference type="EMBL" id="LT618793">
    <property type="protein sequence ID" value="SCQ80363.1"/>
    <property type="molecule type" value="Genomic_DNA"/>
</dbReference>
<dbReference type="Proteomes" id="UP000250080">
    <property type="component" value="Chromosome I"/>
</dbReference>